<dbReference type="AlphaFoldDB" id="A0A369CLU8"/>
<dbReference type="PRINTS" id="PR01438">
    <property type="entry name" value="UNVRSLSTRESS"/>
</dbReference>
<feature type="domain" description="UspA" evidence="2">
    <location>
        <begin position="1"/>
        <end position="142"/>
    </location>
</feature>
<comment type="caution">
    <text evidence="3">The sequence shown here is derived from an EMBL/GenBank/DDBJ whole genome shotgun (WGS) entry which is preliminary data.</text>
</comment>
<dbReference type="Proteomes" id="UP000252707">
    <property type="component" value="Unassembled WGS sequence"/>
</dbReference>
<gene>
    <name evidence="3" type="ORF">DFQ59_101709</name>
</gene>
<keyword evidence="4" id="KW-1185">Reference proteome</keyword>
<protein>
    <submittedName>
        <fullName evidence="3">Nucleotide-binding universal stress UspA family protein</fullName>
    </submittedName>
</protein>
<organism evidence="3 4">
    <name type="scientific">Thioalbus denitrificans</name>
    <dbReference type="NCBI Taxonomy" id="547122"/>
    <lineage>
        <taxon>Bacteria</taxon>
        <taxon>Pseudomonadati</taxon>
        <taxon>Pseudomonadota</taxon>
        <taxon>Gammaproteobacteria</taxon>
        <taxon>Chromatiales</taxon>
        <taxon>Ectothiorhodospiraceae</taxon>
        <taxon>Thioalbus</taxon>
    </lineage>
</organism>
<dbReference type="Gene3D" id="3.40.50.620">
    <property type="entry name" value="HUPs"/>
    <property type="match status" value="1"/>
</dbReference>
<dbReference type="OrthoDB" id="9792500at2"/>
<dbReference type="InterPro" id="IPR006015">
    <property type="entry name" value="Universal_stress_UspA"/>
</dbReference>
<dbReference type="CDD" id="cd00293">
    <property type="entry name" value="USP-like"/>
    <property type="match status" value="1"/>
</dbReference>
<proteinExistence type="inferred from homology"/>
<dbReference type="SUPFAM" id="SSF52402">
    <property type="entry name" value="Adenine nucleotide alpha hydrolases-like"/>
    <property type="match status" value="1"/>
</dbReference>
<dbReference type="PANTHER" id="PTHR46268:SF6">
    <property type="entry name" value="UNIVERSAL STRESS PROTEIN UP12"/>
    <property type="match status" value="1"/>
</dbReference>
<evidence type="ECO:0000313" key="4">
    <source>
        <dbReference type="Proteomes" id="UP000252707"/>
    </source>
</evidence>
<evidence type="ECO:0000259" key="2">
    <source>
        <dbReference type="Pfam" id="PF00582"/>
    </source>
</evidence>
<evidence type="ECO:0000313" key="3">
    <source>
        <dbReference type="EMBL" id="RCX33407.1"/>
    </source>
</evidence>
<evidence type="ECO:0000256" key="1">
    <source>
        <dbReference type="ARBA" id="ARBA00008791"/>
    </source>
</evidence>
<dbReference type="InterPro" id="IPR014729">
    <property type="entry name" value="Rossmann-like_a/b/a_fold"/>
</dbReference>
<dbReference type="PANTHER" id="PTHR46268">
    <property type="entry name" value="STRESS RESPONSE PROTEIN NHAX"/>
    <property type="match status" value="1"/>
</dbReference>
<reference evidence="3 4" key="1">
    <citation type="submission" date="2018-07" db="EMBL/GenBank/DDBJ databases">
        <title>Genomic Encyclopedia of Type Strains, Phase IV (KMG-IV): sequencing the most valuable type-strain genomes for metagenomic binning, comparative biology and taxonomic classification.</title>
        <authorList>
            <person name="Goeker M."/>
        </authorList>
    </citation>
    <scope>NUCLEOTIDE SEQUENCE [LARGE SCALE GENOMIC DNA]</scope>
    <source>
        <strain evidence="3 4">DSM 26407</strain>
    </source>
</reference>
<accession>A0A369CLU8</accession>
<dbReference type="RefSeq" id="WP_114278249.1">
    <property type="nucleotide sequence ID" value="NZ_QPJY01000001.1"/>
</dbReference>
<comment type="similarity">
    <text evidence="1">Belongs to the universal stress protein A family.</text>
</comment>
<name>A0A369CLU8_9GAMM</name>
<dbReference type="EMBL" id="QPJY01000001">
    <property type="protein sequence ID" value="RCX33407.1"/>
    <property type="molecule type" value="Genomic_DNA"/>
</dbReference>
<dbReference type="InterPro" id="IPR006016">
    <property type="entry name" value="UspA"/>
</dbReference>
<dbReference type="Pfam" id="PF00582">
    <property type="entry name" value="Usp"/>
    <property type="match status" value="1"/>
</dbReference>
<sequence>MFKTILVPVDLKDTPLARKAMAIAVDQARQENTGLHLISVLPGFGMPIVASYFPTAAMREAKKEIRAKLKAYAEQHVPEDVQVAVAVAEGNPYEQILKQAKKIGADLIVMPSYARRGGDEVLLGSCASKVVRHAHCSVAVVRV</sequence>